<sequence>MRPTDAGPFSSIGARGCFLSHLAILQQALDGGAETVLICEDDLNCTRDFTERAPTTLAALAREDWAIFYGFSTPDMAGVTPLGSGLGLLDPGQGLVCAHFIAFRRPAIEMLVPFFGRYSPVRRVIRSAGQCMSMAPIVGSVPVIHS</sequence>
<dbReference type="RefSeq" id="WP_090617637.1">
    <property type="nucleotide sequence ID" value="NZ_CP067124.1"/>
</dbReference>
<dbReference type="EMBL" id="FODE01000066">
    <property type="protein sequence ID" value="SEO31304.1"/>
    <property type="molecule type" value="Genomic_DNA"/>
</dbReference>
<dbReference type="GO" id="GO:0016740">
    <property type="term" value="F:transferase activity"/>
    <property type="evidence" value="ECO:0007669"/>
    <property type="project" value="UniProtKB-KW"/>
</dbReference>
<dbReference type="STRING" id="34002.SAMN04489859_106613"/>
<dbReference type="Pfam" id="PF01755">
    <property type="entry name" value="Glyco_transf_25"/>
    <property type="match status" value="1"/>
</dbReference>
<reference evidence="2 3" key="1">
    <citation type="submission" date="2016-10" db="EMBL/GenBank/DDBJ databases">
        <authorList>
            <person name="de Groot N.N."/>
        </authorList>
    </citation>
    <scope>NUCLEOTIDE SEQUENCE [LARGE SCALE GENOMIC DNA]</scope>
    <source>
        <strain evidence="2 3">DSM 8512</strain>
    </source>
</reference>
<accession>A0A1H8NNU9</accession>
<evidence type="ECO:0000313" key="3">
    <source>
        <dbReference type="Proteomes" id="UP000199054"/>
    </source>
</evidence>
<proteinExistence type="predicted"/>
<feature type="domain" description="Glycosyl transferase family 25" evidence="1">
    <location>
        <begin position="13"/>
        <end position="53"/>
    </location>
</feature>
<dbReference type="Proteomes" id="UP000199054">
    <property type="component" value="Unassembled WGS sequence"/>
</dbReference>
<keyword evidence="3" id="KW-1185">Reference proteome</keyword>
<gene>
    <name evidence="2" type="ORF">SAMN04489859_106613</name>
</gene>
<dbReference type="InterPro" id="IPR002654">
    <property type="entry name" value="Glyco_trans_25"/>
</dbReference>
<dbReference type="AlphaFoldDB" id="A0A1H8NNU9"/>
<protein>
    <submittedName>
        <fullName evidence="2">Glycosyltransferase family 25 (LPS biosynthesis protein)</fullName>
    </submittedName>
</protein>
<evidence type="ECO:0000313" key="2">
    <source>
        <dbReference type="EMBL" id="SEO31304.1"/>
    </source>
</evidence>
<evidence type="ECO:0000259" key="1">
    <source>
        <dbReference type="Pfam" id="PF01755"/>
    </source>
</evidence>
<keyword evidence="2" id="KW-0808">Transferase</keyword>
<organism evidence="2 3">
    <name type="scientific">Paracoccus alcaliphilus</name>
    <dbReference type="NCBI Taxonomy" id="34002"/>
    <lineage>
        <taxon>Bacteria</taxon>
        <taxon>Pseudomonadati</taxon>
        <taxon>Pseudomonadota</taxon>
        <taxon>Alphaproteobacteria</taxon>
        <taxon>Rhodobacterales</taxon>
        <taxon>Paracoccaceae</taxon>
        <taxon>Paracoccus</taxon>
    </lineage>
</organism>
<name>A0A1H8NNU9_9RHOB</name>